<reference evidence="2 3" key="1">
    <citation type="submission" date="2020-08" db="EMBL/GenBank/DDBJ databases">
        <title>Genome sequence of Erysipelothrix inopinata DSM 15511T.</title>
        <authorList>
            <person name="Hyun D.-W."/>
            <person name="Bae J.-W."/>
        </authorList>
    </citation>
    <scope>NUCLEOTIDE SEQUENCE [LARGE SCALE GENOMIC DNA]</scope>
    <source>
        <strain evidence="2 3">DSM 15511</strain>
    </source>
</reference>
<evidence type="ECO:0000313" key="2">
    <source>
        <dbReference type="EMBL" id="QNN61519.1"/>
    </source>
</evidence>
<gene>
    <name evidence="2" type="ORF">H9L01_03970</name>
</gene>
<dbReference type="KEGG" id="eio:H9L01_03970"/>
<dbReference type="EMBL" id="CP060715">
    <property type="protein sequence ID" value="QNN61519.1"/>
    <property type="molecule type" value="Genomic_DNA"/>
</dbReference>
<evidence type="ECO:0000313" key="3">
    <source>
        <dbReference type="Proteomes" id="UP000515928"/>
    </source>
</evidence>
<organism evidence="2 3">
    <name type="scientific">Erysipelothrix inopinata</name>
    <dbReference type="NCBI Taxonomy" id="225084"/>
    <lineage>
        <taxon>Bacteria</taxon>
        <taxon>Bacillati</taxon>
        <taxon>Bacillota</taxon>
        <taxon>Erysipelotrichia</taxon>
        <taxon>Erysipelotrichales</taxon>
        <taxon>Erysipelotrichaceae</taxon>
        <taxon>Erysipelothrix</taxon>
    </lineage>
</organism>
<dbReference type="AlphaFoldDB" id="A0A7G9S0Z4"/>
<accession>A0A7G9S0Z4</accession>
<proteinExistence type="predicted"/>
<name>A0A7G9S0Z4_9FIRM</name>
<feature type="compositionally biased region" description="Polar residues" evidence="1">
    <location>
        <begin position="127"/>
        <end position="138"/>
    </location>
</feature>
<protein>
    <submittedName>
        <fullName evidence="2">Uncharacterized protein</fullName>
    </submittedName>
</protein>
<dbReference type="RefSeq" id="WP_187534718.1">
    <property type="nucleotide sequence ID" value="NZ_CBCSHU010000027.1"/>
</dbReference>
<evidence type="ECO:0000256" key="1">
    <source>
        <dbReference type="SAM" id="MobiDB-lite"/>
    </source>
</evidence>
<keyword evidence="3" id="KW-1185">Reference proteome</keyword>
<sequence>MFYYQVKEINNQVEVLCSSNYKLQKNDVVVIPDYDNEPATARVQKEVPPYKALVSPIEPLEIIDKVEIKEWEAKLKKEVENKVIFKKMQNKINEIKVLEQLEKFAVKDKDMAELLTQYKNHNDSDVENSPQNEIKTEY</sequence>
<dbReference type="Proteomes" id="UP000515928">
    <property type="component" value="Chromosome"/>
</dbReference>
<feature type="region of interest" description="Disordered" evidence="1">
    <location>
        <begin position="118"/>
        <end position="138"/>
    </location>
</feature>